<dbReference type="RefSeq" id="WP_131565220.1">
    <property type="nucleotide sequence ID" value="NZ_JAINFK010000001.1"/>
</dbReference>
<dbReference type="AlphaFoldDB" id="A0A4R0PEZ8"/>
<evidence type="ECO:0000313" key="2">
    <source>
        <dbReference type="EMBL" id="TCD16395.1"/>
    </source>
</evidence>
<feature type="domain" description="DUF1330" evidence="1">
    <location>
        <begin position="3"/>
        <end position="94"/>
    </location>
</feature>
<dbReference type="PANTHER" id="PTHR41521:SF4">
    <property type="entry name" value="BLR0684 PROTEIN"/>
    <property type="match status" value="1"/>
</dbReference>
<dbReference type="OrthoDB" id="9806380at2"/>
<dbReference type="EMBL" id="SJST01000001">
    <property type="protein sequence ID" value="TCD16395.1"/>
    <property type="molecule type" value="Genomic_DNA"/>
</dbReference>
<reference evidence="2 3" key="1">
    <citation type="journal article" date="2015" name="Antonie Van Leeuwenhoek">
        <title>Oricola cellulosilytica gen. nov., sp. nov., a cellulose-degrading bacterium of the family Phyllobacteriaceae isolated from surface seashore water, and emended descriptions of Mesorhizobium loti and Phyllobacterium myrsinacearum.</title>
        <authorList>
            <person name="Hameed A."/>
            <person name="Shahina M."/>
            <person name="Lai W.A."/>
            <person name="Lin S.Y."/>
            <person name="Young L.S."/>
            <person name="Liu Y.C."/>
            <person name="Hsu Y.H."/>
            <person name="Young C.C."/>
        </authorList>
    </citation>
    <scope>NUCLEOTIDE SEQUENCE [LARGE SCALE GENOMIC DNA]</scope>
    <source>
        <strain evidence="2 3">KCTC 52183</strain>
    </source>
</reference>
<dbReference type="Gene3D" id="3.30.70.100">
    <property type="match status" value="1"/>
</dbReference>
<sequence>MAKGYWIGRITVHDPERYKDYVATATPAYREFGARFLVRGGKSEAVEGEGRPRNVVIEFDSFEQALACYNSDTYTAARSIRQEAADGELIVVQGHEA</sequence>
<dbReference type="InterPro" id="IPR011008">
    <property type="entry name" value="Dimeric_a/b-barrel"/>
</dbReference>
<name>A0A4R0PEZ8_9HYPH</name>
<dbReference type="SUPFAM" id="SSF54909">
    <property type="entry name" value="Dimeric alpha+beta barrel"/>
    <property type="match status" value="1"/>
</dbReference>
<gene>
    <name evidence="2" type="ORF">E0D97_02920</name>
</gene>
<comment type="caution">
    <text evidence="2">The sequence shown here is derived from an EMBL/GenBank/DDBJ whole genome shotgun (WGS) entry which is preliminary data.</text>
</comment>
<organism evidence="2 3">
    <name type="scientific">Oricola cellulosilytica</name>
    <dbReference type="NCBI Taxonomy" id="1429082"/>
    <lineage>
        <taxon>Bacteria</taxon>
        <taxon>Pseudomonadati</taxon>
        <taxon>Pseudomonadota</taxon>
        <taxon>Alphaproteobacteria</taxon>
        <taxon>Hyphomicrobiales</taxon>
        <taxon>Ahrensiaceae</taxon>
        <taxon>Oricola</taxon>
    </lineage>
</organism>
<dbReference type="InterPro" id="IPR010753">
    <property type="entry name" value="DUF1330"/>
</dbReference>
<dbReference type="Proteomes" id="UP000291301">
    <property type="component" value="Unassembled WGS sequence"/>
</dbReference>
<dbReference type="PANTHER" id="PTHR41521">
    <property type="match status" value="1"/>
</dbReference>
<protein>
    <submittedName>
        <fullName evidence="2">DUF1330 domain-containing protein</fullName>
    </submittedName>
</protein>
<keyword evidence="3" id="KW-1185">Reference proteome</keyword>
<accession>A0A4R0PEZ8</accession>
<evidence type="ECO:0000313" key="3">
    <source>
        <dbReference type="Proteomes" id="UP000291301"/>
    </source>
</evidence>
<dbReference type="Pfam" id="PF07045">
    <property type="entry name" value="DUF1330"/>
    <property type="match status" value="1"/>
</dbReference>
<proteinExistence type="predicted"/>
<evidence type="ECO:0000259" key="1">
    <source>
        <dbReference type="Pfam" id="PF07045"/>
    </source>
</evidence>